<dbReference type="Pfam" id="PF01695">
    <property type="entry name" value="IstB_IS21"/>
    <property type="match status" value="1"/>
</dbReference>
<feature type="domain" description="IstB-like ATP-binding" evidence="1">
    <location>
        <begin position="6"/>
        <end position="82"/>
    </location>
</feature>
<reference evidence="2" key="1">
    <citation type="submission" date="2021-05" db="EMBL/GenBank/DDBJ databases">
        <title>Complete genome sequence of the cellulolytic planctomycete Telmatocola sphagniphila SP2T and characterization of the first cellulase from planctomycetes.</title>
        <authorList>
            <person name="Rakitin A.L."/>
            <person name="Beletsky A.V."/>
            <person name="Naumoff D.G."/>
            <person name="Kulichevskaya I.S."/>
            <person name="Mardanov A.V."/>
            <person name="Ravin N.V."/>
            <person name="Dedysh S.N."/>
        </authorList>
    </citation>
    <scope>NUCLEOTIDE SEQUENCE</scope>
    <source>
        <strain evidence="2">SP2T</strain>
    </source>
</reference>
<proteinExistence type="predicted"/>
<dbReference type="AlphaFoldDB" id="A0A8E6ETS8"/>
<keyword evidence="2" id="KW-0067">ATP-binding</keyword>
<dbReference type="InterPro" id="IPR002611">
    <property type="entry name" value="IstB_ATP-bd"/>
</dbReference>
<evidence type="ECO:0000313" key="2">
    <source>
        <dbReference type="EMBL" id="QVL30352.1"/>
    </source>
</evidence>
<sequence>MPSLRDCRYGRRVHFFTATDVAKNLEQAKKYHQFDRFLQPLNRVDLLIIDEMGYLAFSLIAAELHLPFFTERFERKSLLNNRHLTVEVSPQRDGVRLKENLYGRIDGR</sequence>
<dbReference type="KEGG" id="tsph:KIH39_15995"/>
<protein>
    <submittedName>
        <fullName evidence="2">ATP-binding protein</fullName>
    </submittedName>
</protein>
<dbReference type="RefSeq" id="WP_213494223.1">
    <property type="nucleotide sequence ID" value="NZ_CP074694.1"/>
</dbReference>
<keyword evidence="3" id="KW-1185">Reference proteome</keyword>
<name>A0A8E6ETS8_9BACT</name>
<accession>A0A8E6ETS8</accession>
<dbReference type="Gene3D" id="3.40.50.300">
    <property type="entry name" value="P-loop containing nucleotide triphosphate hydrolases"/>
    <property type="match status" value="1"/>
</dbReference>
<dbReference type="Proteomes" id="UP000676194">
    <property type="component" value="Chromosome"/>
</dbReference>
<organism evidence="2 3">
    <name type="scientific">Telmatocola sphagniphila</name>
    <dbReference type="NCBI Taxonomy" id="1123043"/>
    <lineage>
        <taxon>Bacteria</taxon>
        <taxon>Pseudomonadati</taxon>
        <taxon>Planctomycetota</taxon>
        <taxon>Planctomycetia</taxon>
        <taxon>Gemmatales</taxon>
        <taxon>Gemmataceae</taxon>
    </lineage>
</organism>
<evidence type="ECO:0000313" key="3">
    <source>
        <dbReference type="Proteomes" id="UP000676194"/>
    </source>
</evidence>
<keyword evidence="2" id="KW-0547">Nucleotide-binding</keyword>
<gene>
    <name evidence="2" type="ORF">KIH39_15995</name>
</gene>
<dbReference type="InterPro" id="IPR027417">
    <property type="entry name" value="P-loop_NTPase"/>
</dbReference>
<dbReference type="EMBL" id="CP074694">
    <property type="protein sequence ID" value="QVL30352.1"/>
    <property type="molecule type" value="Genomic_DNA"/>
</dbReference>
<evidence type="ECO:0000259" key="1">
    <source>
        <dbReference type="Pfam" id="PF01695"/>
    </source>
</evidence>
<dbReference type="GO" id="GO:0005524">
    <property type="term" value="F:ATP binding"/>
    <property type="evidence" value="ECO:0007669"/>
    <property type="project" value="UniProtKB-KW"/>
</dbReference>